<organism evidence="2 3">
    <name type="scientific">Mycobacterium palustre</name>
    <dbReference type="NCBI Taxonomy" id="153971"/>
    <lineage>
        <taxon>Bacteria</taxon>
        <taxon>Bacillati</taxon>
        <taxon>Actinomycetota</taxon>
        <taxon>Actinomycetes</taxon>
        <taxon>Mycobacteriales</taxon>
        <taxon>Mycobacteriaceae</taxon>
        <taxon>Mycobacterium</taxon>
        <taxon>Mycobacterium simiae complex</taxon>
    </lineage>
</organism>
<gene>
    <name evidence="2" type="ORF">AWC19_01970</name>
</gene>
<name>A0A1X1ZV18_9MYCO</name>
<evidence type="ECO:0000313" key="3">
    <source>
        <dbReference type="Proteomes" id="UP000193529"/>
    </source>
</evidence>
<sequence length="93" mass="10536">MMSMGIAFEPVCPAMIEAAAIVGAEWMRLRPPGEPACYVTCERPAPRTSPRTLRAKVTTRPRPPARPWRRADLRLRWPVSMVWARERSPPARG</sequence>
<accession>A0A1X1ZV18</accession>
<feature type="region of interest" description="Disordered" evidence="1">
    <location>
        <begin position="46"/>
        <end position="66"/>
    </location>
</feature>
<comment type="caution">
    <text evidence="2">The sequence shown here is derived from an EMBL/GenBank/DDBJ whole genome shotgun (WGS) entry which is preliminary data.</text>
</comment>
<keyword evidence="3" id="KW-1185">Reference proteome</keyword>
<evidence type="ECO:0000313" key="2">
    <source>
        <dbReference type="EMBL" id="ORW27875.1"/>
    </source>
</evidence>
<protein>
    <submittedName>
        <fullName evidence="2">Uncharacterized protein</fullName>
    </submittedName>
</protein>
<dbReference type="EMBL" id="LQPJ01000069">
    <property type="protein sequence ID" value="ORW27875.1"/>
    <property type="molecule type" value="Genomic_DNA"/>
</dbReference>
<dbReference type="AlphaFoldDB" id="A0A1X1ZV18"/>
<evidence type="ECO:0000256" key="1">
    <source>
        <dbReference type="SAM" id="MobiDB-lite"/>
    </source>
</evidence>
<proteinExistence type="predicted"/>
<reference evidence="2 3" key="1">
    <citation type="submission" date="2016-01" db="EMBL/GenBank/DDBJ databases">
        <title>The new phylogeny of the genus Mycobacterium.</title>
        <authorList>
            <person name="Tarcisio F."/>
            <person name="Conor M."/>
            <person name="Antonella G."/>
            <person name="Elisabetta G."/>
            <person name="Giulia F.S."/>
            <person name="Sara T."/>
            <person name="Anna F."/>
            <person name="Clotilde B."/>
            <person name="Roberto B."/>
            <person name="Veronica D.S."/>
            <person name="Fabio R."/>
            <person name="Monica P."/>
            <person name="Olivier J."/>
            <person name="Enrico T."/>
            <person name="Nicola S."/>
        </authorList>
    </citation>
    <scope>NUCLEOTIDE SEQUENCE [LARGE SCALE GENOMIC DNA]</scope>
    <source>
        <strain evidence="2 3">DSM 44572</strain>
    </source>
</reference>
<dbReference type="Proteomes" id="UP000193529">
    <property type="component" value="Unassembled WGS sequence"/>
</dbReference>